<evidence type="ECO:0000313" key="2">
    <source>
        <dbReference type="EMBL" id="KAF3555713.1"/>
    </source>
</evidence>
<reference evidence="2" key="1">
    <citation type="submission" date="2019-12" db="EMBL/GenBank/DDBJ databases">
        <title>Genome sequencing and annotation of Brassica cretica.</title>
        <authorList>
            <person name="Studholme D.J."/>
            <person name="Sarris P."/>
        </authorList>
    </citation>
    <scope>NUCLEOTIDE SEQUENCE</scope>
    <source>
        <strain evidence="2">PFS-109/04</strain>
        <tissue evidence="2">Leaf</tissue>
    </source>
</reference>
<proteinExistence type="predicted"/>
<dbReference type="EMBL" id="QGKX02000996">
    <property type="protein sequence ID" value="KAF3555713.1"/>
    <property type="molecule type" value="Genomic_DNA"/>
</dbReference>
<protein>
    <recommendedName>
        <fullName evidence="1">UBA domain-containing protein</fullName>
    </recommendedName>
</protein>
<gene>
    <name evidence="2" type="ORF">F2Q69_00016103</name>
</gene>
<organism evidence="2 3">
    <name type="scientific">Brassica cretica</name>
    <name type="common">Mustard</name>
    <dbReference type="NCBI Taxonomy" id="69181"/>
    <lineage>
        <taxon>Eukaryota</taxon>
        <taxon>Viridiplantae</taxon>
        <taxon>Streptophyta</taxon>
        <taxon>Embryophyta</taxon>
        <taxon>Tracheophyta</taxon>
        <taxon>Spermatophyta</taxon>
        <taxon>Magnoliopsida</taxon>
        <taxon>eudicotyledons</taxon>
        <taxon>Gunneridae</taxon>
        <taxon>Pentapetalae</taxon>
        <taxon>rosids</taxon>
        <taxon>malvids</taxon>
        <taxon>Brassicales</taxon>
        <taxon>Brassicaceae</taxon>
        <taxon>Brassiceae</taxon>
        <taxon>Brassica</taxon>
    </lineage>
</organism>
<evidence type="ECO:0000259" key="1">
    <source>
        <dbReference type="PROSITE" id="PS50030"/>
    </source>
</evidence>
<dbReference type="Pfam" id="PF00627">
    <property type="entry name" value="UBA"/>
    <property type="match status" value="1"/>
</dbReference>
<comment type="caution">
    <text evidence="2">The sequence shown here is derived from an EMBL/GenBank/DDBJ whole genome shotgun (WGS) entry which is preliminary data.</text>
</comment>
<dbReference type="CDD" id="cd14335">
    <property type="entry name" value="UBA_SnRK1_plant"/>
    <property type="match status" value="1"/>
</dbReference>
<dbReference type="InterPro" id="IPR015940">
    <property type="entry name" value="UBA"/>
</dbReference>
<dbReference type="AlphaFoldDB" id="A0A8S9QTA9"/>
<evidence type="ECO:0000313" key="3">
    <source>
        <dbReference type="Proteomes" id="UP000712600"/>
    </source>
</evidence>
<dbReference type="Gene3D" id="1.10.8.10">
    <property type="entry name" value="DNA helicase RuvA subunit, C-terminal domain"/>
    <property type="match status" value="1"/>
</dbReference>
<dbReference type="Proteomes" id="UP000712600">
    <property type="component" value="Unassembled WGS sequence"/>
</dbReference>
<sequence>MMRISIHGIRQHPWFSTKLPPYLAAPPLDTTEQAREINEEIIRDVVNIGFVEKHVRESLFNRIQNEATVAYYLLLDSRRRSPSDYFKSNVNRISSFNSTIPAQTVAPFAALVNHHLMAGLRPRVSADKKWAVGLQLN</sequence>
<feature type="domain" description="UBA" evidence="1">
    <location>
        <begin position="36"/>
        <end position="76"/>
    </location>
</feature>
<accession>A0A8S9QTA9</accession>
<name>A0A8S9QTA9_BRACR</name>
<dbReference type="PROSITE" id="PS50030">
    <property type="entry name" value="UBA"/>
    <property type="match status" value="1"/>
</dbReference>